<organism evidence="2 3">
    <name type="scientific">Methylobacterium brachiatum</name>
    <dbReference type="NCBI Taxonomy" id="269660"/>
    <lineage>
        <taxon>Bacteria</taxon>
        <taxon>Pseudomonadati</taxon>
        <taxon>Pseudomonadota</taxon>
        <taxon>Alphaproteobacteria</taxon>
        <taxon>Hyphomicrobiales</taxon>
        <taxon>Methylobacteriaceae</taxon>
        <taxon>Methylobacterium</taxon>
    </lineage>
</organism>
<evidence type="ECO:0000313" key="3">
    <source>
        <dbReference type="Proteomes" id="UP001432995"/>
    </source>
</evidence>
<feature type="region of interest" description="Disordered" evidence="1">
    <location>
        <begin position="1"/>
        <end position="36"/>
    </location>
</feature>
<protein>
    <submittedName>
        <fullName evidence="2">Uncharacterized protein</fullName>
    </submittedName>
</protein>
<sequence>MDAVQSESNPPRRTALEDRRHKPSPLTADAQESESKRKIDKAYFAGCCREGYRGEGEKFVEIVYVTATAKIQKFEENRRGDLIRIRALTAPTVRPTISAVEISNSGDKVRLTVEVTVG</sequence>
<comment type="caution">
    <text evidence="2">The sequence shown here is derived from an EMBL/GenBank/DDBJ whole genome shotgun (WGS) entry which is preliminary data.</text>
</comment>
<dbReference type="RefSeq" id="WP_350381646.1">
    <property type="nucleotide sequence ID" value="NZ_JBELQD010000095.1"/>
</dbReference>
<evidence type="ECO:0000256" key="1">
    <source>
        <dbReference type="SAM" id="MobiDB-lite"/>
    </source>
</evidence>
<feature type="compositionally biased region" description="Polar residues" evidence="1">
    <location>
        <begin position="1"/>
        <end position="11"/>
    </location>
</feature>
<name>A0ABV1RBF6_9HYPH</name>
<dbReference type="Proteomes" id="UP001432995">
    <property type="component" value="Unassembled WGS sequence"/>
</dbReference>
<proteinExistence type="predicted"/>
<gene>
    <name evidence="2" type="ORF">ABS770_28470</name>
</gene>
<reference evidence="2" key="1">
    <citation type="submission" date="2024-06" db="EMBL/GenBank/DDBJ databases">
        <authorList>
            <person name="Campbell A.G."/>
        </authorList>
    </citation>
    <scope>NUCLEOTIDE SEQUENCE</scope>
    <source>
        <strain evidence="2">EM17</strain>
    </source>
</reference>
<dbReference type="EMBL" id="JBELQD010000095">
    <property type="protein sequence ID" value="MER2292191.1"/>
    <property type="molecule type" value="Genomic_DNA"/>
</dbReference>
<feature type="non-terminal residue" evidence="2">
    <location>
        <position position="118"/>
    </location>
</feature>
<keyword evidence="3" id="KW-1185">Reference proteome</keyword>
<evidence type="ECO:0000313" key="2">
    <source>
        <dbReference type="EMBL" id="MER2292191.1"/>
    </source>
</evidence>
<accession>A0ABV1RBF6</accession>